<reference evidence="2" key="1">
    <citation type="submission" date="2017-03" db="EMBL/GenBank/DDBJ databases">
        <authorList>
            <person name="Rodrigo-Torres L."/>
            <person name="Arahal R.D."/>
            <person name="Lucena T."/>
        </authorList>
    </citation>
    <scope>NUCLEOTIDE SEQUENCE [LARGE SCALE GENOMIC DNA]</scope>
    <source>
        <strain evidence="2">CECT 8411</strain>
    </source>
</reference>
<accession>A0A1X7AC91</accession>
<dbReference type="AlphaFoldDB" id="A0A1X7AC91"/>
<organism evidence="1 2">
    <name type="scientific">Ruegeria meonggei</name>
    <dbReference type="NCBI Taxonomy" id="1446476"/>
    <lineage>
        <taxon>Bacteria</taxon>
        <taxon>Pseudomonadati</taxon>
        <taxon>Pseudomonadota</taxon>
        <taxon>Alphaproteobacteria</taxon>
        <taxon>Rhodobacterales</taxon>
        <taxon>Roseobacteraceae</taxon>
        <taxon>Ruegeria</taxon>
    </lineage>
</organism>
<sequence length="192" mass="21272">MTPQFDLKIKRLYIALGVVAPKDVTPDNIDDYVVKTPFSFGVDFNRNANEVEQMDTLQRAVSNVASIKDYFKSWCKSNGQKESLVEDVINNNQSVALIHDLWNIDKHETLNRPPRSGVTPHIEIIGNAFQMGGNITTDVEKDGTTIRGGGVVLMADVVDEAGNKLGHFHKICEEAIDVWTVELKSAGVPISY</sequence>
<dbReference type="RefSeq" id="WP_085824616.1">
    <property type="nucleotide sequence ID" value="NZ_FWFP01000015.1"/>
</dbReference>
<dbReference type="Proteomes" id="UP000193778">
    <property type="component" value="Unassembled WGS sequence"/>
</dbReference>
<evidence type="ECO:0000313" key="2">
    <source>
        <dbReference type="Proteomes" id="UP000193778"/>
    </source>
</evidence>
<dbReference type="EMBL" id="FWFP01000015">
    <property type="protein sequence ID" value="SLN75320.1"/>
    <property type="molecule type" value="Genomic_DNA"/>
</dbReference>
<protein>
    <submittedName>
        <fullName evidence="1">Uncharacterized protein</fullName>
    </submittedName>
</protein>
<name>A0A1X7AC91_9RHOB</name>
<proteinExistence type="predicted"/>
<evidence type="ECO:0000313" key="1">
    <source>
        <dbReference type="EMBL" id="SLN75320.1"/>
    </source>
</evidence>
<gene>
    <name evidence="1" type="ORF">RUM8411_04177</name>
</gene>
<keyword evidence="2" id="KW-1185">Reference proteome</keyword>